<evidence type="ECO:0000256" key="1">
    <source>
        <dbReference type="SAM" id="Phobius"/>
    </source>
</evidence>
<accession>A0A379G7W3</accession>
<feature type="transmembrane region" description="Helical" evidence="1">
    <location>
        <begin position="72"/>
        <end position="92"/>
    </location>
</feature>
<feature type="domain" description="DUF6708" evidence="2">
    <location>
        <begin position="113"/>
        <end position="288"/>
    </location>
</feature>
<sequence>MAKKHRVGLLSPFTVNRPLNRREKQHHYRQGRVKKHGGEAAVLNFDTVIIMNSTYLEVVDNDYEKIGQLSSLLMAFFIIFMTFLIAMIIGTISRDGSLISLFFLSILCISFLFILGKFILFEWFRKTHYPVRFNRQKQLVHVYQTNNQILTLPWKDIYFTTYEWRNNVNLVGHILDKDGETILNTFGFGYSGPKLVLDHYWEFIRCYMEENCLEELADTVTLCPPIADKKESYIFGLQYIIKMESRLSWIFFLFMLPIYFMESLARFIAMQTSKIPQWSQEVLDDCIVSPNDPIQVDARINPPHLWRYIFANDPLEVYQARYDKQQSANQRIKLKLEKHKKK</sequence>
<keyword evidence="1" id="KW-0472">Membrane</keyword>
<evidence type="ECO:0000313" key="4">
    <source>
        <dbReference type="Proteomes" id="UP000255129"/>
    </source>
</evidence>
<evidence type="ECO:0000259" key="2">
    <source>
        <dbReference type="Pfam" id="PF20455"/>
    </source>
</evidence>
<evidence type="ECO:0000313" key="3">
    <source>
        <dbReference type="EMBL" id="SUC37035.1"/>
    </source>
</evidence>
<dbReference type="Proteomes" id="UP000255129">
    <property type="component" value="Unassembled WGS sequence"/>
</dbReference>
<proteinExistence type="predicted"/>
<feature type="transmembrane region" description="Helical" evidence="1">
    <location>
        <begin position="98"/>
        <end position="120"/>
    </location>
</feature>
<gene>
    <name evidence="3" type="ORF">NCTC12026_03481</name>
</gene>
<dbReference type="AlphaFoldDB" id="A0A379G7W3"/>
<dbReference type="Pfam" id="PF20455">
    <property type="entry name" value="DUF6708"/>
    <property type="match status" value="1"/>
</dbReference>
<keyword evidence="1" id="KW-1133">Transmembrane helix</keyword>
<dbReference type="OrthoDB" id="6050524at2"/>
<dbReference type="EMBL" id="UGUA01000002">
    <property type="protein sequence ID" value="SUC37035.1"/>
    <property type="molecule type" value="Genomic_DNA"/>
</dbReference>
<reference evidence="3 4" key="1">
    <citation type="submission" date="2018-06" db="EMBL/GenBank/DDBJ databases">
        <authorList>
            <consortium name="Pathogen Informatics"/>
            <person name="Doyle S."/>
        </authorList>
    </citation>
    <scope>NUCLEOTIDE SEQUENCE [LARGE SCALE GENOMIC DNA]</scope>
    <source>
        <strain evidence="3 4">NCTC12026</strain>
    </source>
</reference>
<name>A0A379G7W3_9GAMM</name>
<dbReference type="InterPro" id="IPR046554">
    <property type="entry name" value="DUF6708"/>
</dbReference>
<protein>
    <recommendedName>
        <fullName evidence="2">DUF6708 domain-containing protein</fullName>
    </recommendedName>
</protein>
<dbReference type="RefSeq" id="WP_115164752.1">
    <property type="nucleotide sequence ID" value="NZ_UGUA01000002.1"/>
</dbReference>
<feature type="transmembrane region" description="Helical" evidence="1">
    <location>
        <begin position="247"/>
        <end position="269"/>
    </location>
</feature>
<keyword evidence="1" id="KW-0812">Transmembrane</keyword>
<organism evidence="3 4">
    <name type="scientific">Providencia rustigianii</name>
    <dbReference type="NCBI Taxonomy" id="158850"/>
    <lineage>
        <taxon>Bacteria</taxon>
        <taxon>Pseudomonadati</taxon>
        <taxon>Pseudomonadota</taxon>
        <taxon>Gammaproteobacteria</taxon>
        <taxon>Enterobacterales</taxon>
        <taxon>Morganellaceae</taxon>
        <taxon>Providencia</taxon>
    </lineage>
</organism>